<dbReference type="PANTHER" id="PTHR31423">
    <property type="entry name" value="YBAK DOMAIN-CONTAINING PROTEIN"/>
    <property type="match status" value="1"/>
</dbReference>
<evidence type="ECO:0000313" key="3">
    <source>
        <dbReference type="EMBL" id="MDF2095001.1"/>
    </source>
</evidence>
<evidence type="ECO:0000256" key="1">
    <source>
        <dbReference type="ARBA" id="ARBA00010201"/>
    </source>
</evidence>
<dbReference type="Gene3D" id="3.90.960.10">
    <property type="entry name" value="YbaK/aminoacyl-tRNA synthetase-associated domain"/>
    <property type="match status" value="1"/>
</dbReference>
<evidence type="ECO:0000259" key="2">
    <source>
        <dbReference type="Pfam" id="PF04073"/>
    </source>
</evidence>
<gene>
    <name evidence="3" type="ORF">P2G67_03320</name>
</gene>
<name>A0ABT5YJ78_9PROT</name>
<proteinExistence type="inferred from homology"/>
<dbReference type="CDD" id="cd04335">
    <property type="entry name" value="PrdX_deacylase"/>
    <property type="match status" value="1"/>
</dbReference>
<evidence type="ECO:0000313" key="4">
    <source>
        <dbReference type="Proteomes" id="UP001215503"/>
    </source>
</evidence>
<comment type="similarity">
    <text evidence="1">Belongs to the PRORSD1 family.</text>
</comment>
<dbReference type="RefSeq" id="WP_275820010.1">
    <property type="nucleotide sequence ID" value="NZ_JARHUD010000002.1"/>
</dbReference>
<protein>
    <submittedName>
        <fullName evidence="3">Prolyl-tRNA synthetase associated domain-containing protein</fullName>
    </submittedName>
</protein>
<keyword evidence="4" id="KW-1185">Reference proteome</keyword>
<dbReference type="EMBL" id="JARHUD010000002">
    <property type="protein sequence ID" value="MDF2095001.1"/>
    <property type="molecule type" value="Genomic_DNA"/>
</dbReference>
<dbReference type="Pfam" id="PF04073">
    <property type="entry name" value="tRNA_edit"/>
    <property type="match status" value="1"/>
</dbReference>
<reference evidence="3 4" key="1">
    <citation type="submission" date="2023-03" db="EMBL/GenBank/DDBJ databases">
        <title>Fodinicurvata sp. CAU 1616 isolated from sea sendiment.</title>
        <authorList>
            <person name="Kim W."/>
        </authorList>
    </citation>
    <scope>NUCLEOTIDE SEQUENCE [LARGE SCALE GENOMIC DNA]</scope>
    <source>
        <strain evidence="3 4">CAU 1616</strain>
    </source>
</reference>
<sequence length="174" mass="18908">MNQRLEDGSAPCSPQTLLARFDSLGIAHRAVTHPPLFTVEQSKELRGDMPGGHTKNLFLRNKKGAMWLVTCLEDREVDLKALGEQLGAGRLSFGKPERLMRYLGVLPGAVTPLAVINDTAGQVELAIDSALLAHDPVNVHPLTNDMTVALSPGDLLRFLESVNHPPRMLAFDPA</sequence>
<dbReference type="SUPFAM" id="SSF55826">
    <property type="entry name" value="YbaK/ProRS associated domain"/>
    <property type="match status" value="1"/>
</dbReference>
<dbReference type="InterPro" id="IPR036754">
    <property type="entry name" value="YbaK/aa-tRNA-synt-asso_dom_sf"/>
</dbReference>
<accession>A0ABT5YJ78</accession>
<dbReference type="Proteomes" id="UP001215503">
    <property type="component" value="Unassembled WGS sequence"/>
</dbReference>
<comment type="caution">
    <text evidence="3">The sequence shown here is derived from an EMBL/GenBank/DDBJ whole genome shotgun (WGS) entry which is preliminary data.</text>
</comment>
<dbReference type="InterPro" id="IPR040285">
    <property type="entry name" value="ProX/PRXD1"/>
</dbReference>
<dbReference type="PANTHER" id="PTHR31423:SF3">
    <property type="entry name" value="PROLYL-TRNA SYNTHETASE ASSOCIATED DOMAIN-CONTAINING PROTEIN 1-RELATED"/>
    <property type="match status" value="1"/>
</dbReference>
<organism evidence="3 4">
    <name type="scientific">Aquibaculum arenosum</name>
    <dbReference type="NCBI Taxonomy" id="3032591"/>
    <lineage>
        <taxon>Bacteria</taxon>
        <taxon>Pseudomonadati</taxon>
        <taxon>Pseudomonadota</taxon>
        <taxon>Alphaproteobacteria</taxon>
        <taxon>Rhodospirillales</taxon>
        <taxon>Rhodovibrionaceae</taxon>
        <taxon>Aquibaculum</taxon>
    </lineage>
</organism>
<dbReference type="InterPro" id="IPR007214">
    <property type="entry name" value="YbaK/aa-tRNA-synth-assoc-dom"/>
</dbReference>
<feature type="domain" description="YbaK/aminoacyl-tRNA synthetase-associated" evidence="2">
    <location>
        <begin position="33"/>
        <end position="158"/>
    </location>
</feature>